<feature type="compositionally biased region" description="Acidic residues" evidence="1">
    <location>
        <begin position="33"/>
        <end position="43"/>
    </location>
</feature>
<feature type="region of interest" description="Disordered" evidence="1">
    <location>
        <begin position="1"/>
        <end position="55"/>
    </location>
</feature>
<comment type="caution">
    <text evidence="2">The sequence shown here is derived from an EMBL/GenBank/DDBJ whole genome shotgun (WGS) entry which is preliminary data.</text>
</comment>
<dbReference type="AlphaFoldDB" id="A0A2N3N7Q4"/>
<protein>
    <submittedName>
        <fullName evidence="2">Uncharacterized protein</fullName>
    </submittedName>
</protein>
<name>A0A2N3N7Q4_9PEZI</name>
<keyword evidence="3" id="KW-1185">Reference proteome</keyword>
<dbReference type="STRING" id="41688.A0A2N3N7Q4"/>
<evidence type="ECO:0000256" key="1">
    <source>
        <dbReference type="SAM" id="MobiDB-lite"/>
    </source>
</evidence>
<dbReference type="EMBL" id="NLAX01000696">
    <property type="protein sequence ID" value="PKS08427.1"/>
    <property type="molecule type" value="Genomic_DNA"/>
</dbReference>
<gene>
    <name evidence="2" type="ORF">jhhlp_005138</name>
</gene>
<dbReference type="Proteomes" id="UP000233524">
    <property type="component" value="Unassembled WGS sequence"/>
</dbReference>
<accession>A0A2N3N7Q4</accession>
<proteinExistence type="predicted"/>
<dbReference type="InParanoid" id="A0A2N3N7Q4"/>
<evidence type="ECO:0000313" key="2">
    <source>
        <dbReference type="EMBL" id="PKS08427.1"/>
    </source>
</evidence>
<feature type="compositionally biased region" description="Polar residues" evidence="1">
    <location>
        <begin position="1"/>
        <end position="18"/>
    </location>
</feature>
<sequence>MTSRKSTKSPSPAVSSPRSGVPAASAPIAADPQFDDGGAEDDAASVVSEEFESTASLTDSIRDFRNIHGRTYGNSKTTEYW</sequence>
<organism evidence="2 3">
    <name type="scientific">Lomentospora prolificans</name>
    <dbReference type="NCBI Taxonomy" id="41688"/>
    <lineage>
        <taxon>Eukaryota</taxon>
        <taxon>Fungi</taxon>
        <taxon>Dikarya</taxon>
        <taxon>Ascomycota</taxon>
        <taxon>Pezizomycotina</taxon>
        <taxon>Sordariomycetes</taxon>
        <taxon>Hypocreomycetidae</taxon>
        <taxon>Microascales</taxon>
        <taxon>Microascaceae</taxon>
        <taxon>Lomentospora</taxon>
    </lineage>
</organism>
<dbReference type="OrthoDB" id="5106473at2759"/>
<dbReference type="VEuPathDB" id="FungiDB:jhhlp_005138"/>
<reference evidence="2 3" key="1">
    <citation type="journal article" date="2017" name="G3 (Bethesda)">
        <title>First Draft Genome Sequence of the Pathogenic Fungus Lomentospora prolificans (Formerly Scedosporium prolificans).</title>
        <authorList>
            <person name="Luo R."/>
            <person name="Zimin A."/>
            <person name="Workman R."/>
            <person name="Fan Y."/>
            <person name="Pertea G."/>
            <person name="Grossman N."/>
            <person name="Wear M.P."/>
            <person name="Jia B."/>
            <person name="Miller H."/>
            <person name="Casadevall A."/>
            <person name="Timp W."/>
            <person name="Zhang S.X."/>
            <person name="Salzberg S.L."/>
        </authorList>
    </citation>
    <scope>NUCLEOTIDE SEQUENCE [LARGE SCALE GENOMIC DNA]</scope>
    <source>
        <strain evidence="2 3">JHH-5317</strain>
    </source>
</reference>
<evidence type="ECO:0000313" key="3">
    <source>
        <dbReference type="Proteomes" id="UP000233524"/>
    </source>
</evidence>